<dbReference type="InterPro" id="IPR012640">
    <property type="entry name" value="Membr_lipoprot_lipid_attach_CS"/>
</dbReference>
<evidence type="ECO:0000313" key="10">
    <source>
        <dbReference type="Proteomes" id="UP000198670"/>
    </source>
</evidence>
<dbReference type="OrthoDB" id="5694214at2"/>
<evidence type="ECO:0000259" key="7">
    <source>
        <dbReference type="Pfam" id="PF07980"/>
    </source>
</evidence>
<dbReference type="Proteomes" id="UP000198670">
    <property type="component" value="Unassembled WGS sequence"/>
</dbReference>
<evidence type="ECO:0000256" key="5">
    <source>
        <dbReference type="ARBA" id="ARBA00023136"/>
    </source>
</evidence>
<comment type="similarity">
    <text evidence="2">Belongs to the SusD family.</text>
</comment>
<evidence type="ECO:0000259" key="8">
    <source>
        <dbReference type="Pfam" id="PF14322"/>
    </source>
</evidence>
<evidence type="ECO:0000256" key="1">
    <source>
        <dbReference type="ARBA" id="ARBA00004442"/>
    </source>
</evidence>
<evidence type="ECO:0000256" key="4">
    <source>
        <dbReference type="ARBA" id="ARBA00022729"/>
    </source>
</evidence>
<dbReference type="GO" id="GO:0009279">
    <property type="term" value="C:cell outer membrane"/>
    <property type="evidence" value="ECO:0007669"/>
    <property type="project" value="UniProtKB-SubCell"/>
</dbReference>
<keyword evidence="5" id="KW-0472">Membrane</keyword>
<dbReference type="Pfam" id="PF14322">
    <property type="entry name" value="SusD-like_3"/>
    <property type="match status" value="1"/>
</dbReference>
<dbReference type="STRING" id="1477437.SAMN05444682_103420"/>
<keyword evidence="6" id="KW-0998">Cell outer membrane</keyword>
<dbReference type="EMBL" id="FOQO01000003">
    <property type="protein sequence ID" value="SFI36842.1"/>
    <property type="molecule type" value="Genomic_DNA"/>
</dbReference>
<accession>A0A1I3HMG0</accession>
<dbReference type="RefSeq" id="WP_090626180.1">
    <property type="nucleotide sequence ID" value="NZ_FOQO01000003.1"/>
</dbReference>
<dbReference type="InterPro" id="IPR033985">
    <property type="entry name" value="SusD-like_N"/>
</dbReference>
<sequence>MKKFIYIFGILIILSSCNVLDLKPLDKLSEDDTWADPALIQLYVNANYNAVLHGYVDDVFAAASDESYDLHNHGNMFVLQRGEVTADNITQLSGRVNYWQLGFSQVRNMNVFFAKIDESPIDESQKALMKGEMKFLRACVYANLIWRYGGVPIITKIYELNEDYTLSRDSYDACVDFIVSELDEAIQLLPAKQPASESGRASGDACKALKSRVLLYAASKLNNPSNDRAKWQRAFDASAALLEAYTLYPDYQELFLKDNDEIIWARYFTQGNATDYNWKNGRNGDEGGNYQGPTQNLVNAYEMKATGLSPYIVQDNGNLTVNSQSGYDPNNPYAGRDPRFYATILHDGALWMGRETETFVGGLDSPESSVQPWNASLTGYALKKFLIERIPPTGNTERPTNPWIYFRYAEILLNYAEAAFELGDEATARNYLNQVRARESVQMPPVTDTGEQLRARIYNERRVELAYEEHRFFDVRRWMIAEQTENQDLLKITIRKQPNGAKTYSIGVLSNERNFQEKHYRLPIPRAEVEKSLNSLTQNEGY</sequence>
<evidence type="ECO:0000256" key="6">
    <source>
        <dbReference type="ARBA" id="ARBA00023237"/>
    </source>
</evidence>
<dbReference type="InterPro" id="IPR012944">
    <property type="entry name" value="SusD_RagB_dom"/>
</dbReference>
<keyword evidence="10" id="KW-1185">Reference proteome</keyword>
<protein>
    <recommendedName>
        <fullName evidence="3">Type IV secretion system putative lipoprotein virB7</fullName>
    </recommendedName>
</protein>
<keyword evidence="4" id="KW-0732">Signal</keyword>
<feature type="domain" description="SusD-like N-terminal" evidence="8">
    <location>
        <begin position="71"/>
        <end position="215"/>
    </location>
</feature>
<dbReference type="InterPro" id="IPR011990">
    <property type="entry name" value="TPR-like_helical_dom_sf"/>
</dbReference>
<organism evidence="9 10">
    <name type="scientific">Parapedobacter indicus</name>
    <dbReference type="NCBI Taxonomy" id="1477437"/>
    <lineage>
        <taxon>Bacteria</taxon>
        <taxon>Pseudomonadati</taxon>
        <taxon>Bacteroidota</taxon>
        <taxon>Sphingobacteriia</taxon>
        <taxon>Sphingobacteriales</taxon>
        <taxon>Sphingobacteriaceae</taxon>
        <taxon>Parapedobacter</taxon>
    </lineage>
</organism>
<gene>
    <name evidence="9" type="ORF">SAMN05444682_103420</name>
</gene>
<dbReference type="Gene3D" id="1.25.40.390">
    <property type="match status" value="1"/>
</dbReference>
<dbReference type="AlphaFoldDB" id="A0A1I3HMG0"/>
<dbReference type="CDD" id="cd08977">
    <property type="entry name" value="SusD"/>
    <property type="match status" value="1"/>
</dbReference>
<name>A0A1I3HMG0_9SPHI</name>
<dbReference type="PROSITE" id="PS51257">
    <property type="entry name" value="PROKAR_LIPOPROTEIN"/>
    <property type="match status" value="1"/>
</dbReference>
<proteinExistence type="inferred from homology"/>
<evidence type="ECO:0000313" key="9">
    <source>
        <dbReference type="EMBL" id="SFI36842.1"/>
    </source>
</evidence>
<reference evidence="9 10" key="1">
    <citation type="submission" date="2016-10" db="EMBL/GenBank/DDBJ databases">
        <authorList>
            <person name="de Groot N.N."/>
        </authorList>
    </citation>
    <scope>NUCLEOTIDE SEQUENCE [LARGE SCALE GENOMIC DNA]</scope>
    <source>
        <strain evidence="9 10">RK1</strain>
    </source>
</reference>
<feature type="domain" description="RagB/SusD" evidence="7">
    <location>
        <begin position="261"/>
        <end position="542"/>
    </location>
</feature>
<evidence type="ECO:0000256" key="3">
    <source>
        <dbReference type="ARBA" id="ARBA00017922"/>
    </source>
</evidence>
<dbReference type="Pfam" id="PF07980">
    <property type="entry name" value="SusD_RagB"/>
    <property type="match status" value="1"/>
</dbReference>
<dbReference type="Pfam" id="PF08139">
    <property type="entry name" value="LPAM_1"/>
    <property type="match status" value="1"/>
</dbReference>
<evidence type="ECO:0000256" key="2">
    <source>
        <dbReference type="ARBA" id="ARBA00006275"/>
    </source>
</evidence>
<comment type="subcellular location">
    <subcellularLocation>
        <location evidence="1">Cell outer membrane</location>
    </subcellularLocation>
</comment>
<dbReference type="SUPFAM" id="SSF48452">
    <property type="entry name" value="TPR-like"/>
    <property type="match status" value="1"/>
</dbReference>